<dbReference type="Gene3D" id="1.10.10.10">
    <property type="entry name" value="Winged helix-like DNA-binding domain superfamily/Winged helix DNA-binding domain"/>
    <property type="match status" value="1"/>
</dbReference>
<dbReference type="InterPro" id="IPR019887">
    <property type="entry name" value="Tscrpt_reg_AsnC/Lrp_C"/>
</dbReference>
<dbReference type="SUPFAM" id="SSF54909">
    <property type="entry name" value="Dimeric alpha+beta barrel"/>
    <property type="match status" value="1"/>
</dbReference>
<accession>A0A6V8LM62</accession>
<name>A0A6V8LM62_9ACTN</name>
<reference evidence="5 6" key="1">
    <citation type="submission" date="2020-03" db="EMBL/GenBank/DDBJ databases">
        <title>Whole genome shotgun sequence of Phytohabitans rumicis NBRC 108638.</title>
        <authorList>
            <person name="Komaki H."/>
            <person name="Tamura T."/>
        </authorList>
    </citation>
    <scope>NUCLEOTIDE SEQUENCE [LARGE SCALE GENOMIC DNA]</scope>
    <source>
        <strain evidence="5 6">NBRC 108638</strain>
    </source>
</reference>
<keyword evidence="1" id="KW-0805">Transcription regulation</keyword>
<dbReference type="PANTHER" id="PTHR30154">
    <property type="entry name" value="LEUCINE-RESPONSIVE REGULATORY PROTEIN"/>
    <property type="match status" value="1"/>
</dbReference>
<dbReference type="SMART" id="SM00344">
    <property type="entry name" value="HTH_ASNC"/>
    <property type="match status" value="1"/>
</dbReference>
<dbReference type="InterPro" id="IPR011008">
    <property type="entry name" value="Dimeric_a/b-barrel"/>
</dbReference>
<comment type="caution">
    <text evidence="5">The sequence shown here is derived from an EMBL/GenBank/DDBJ whole genome shotgun (WGS) entry which is preliminary data.</text>
</comment>
<organism evidence="5 6">
    <name type="scientific">Phytohabitans rumicis</name>
    <dbReference type="NCBI Taxonomy" id="1076125"/>
    <lineage>
        <taxon>Bacteria</taxon>
        <taxon>Bacillati</taxon>
        <taxon>Actinomycetota</taxon>
        <taxon>Actinomycetes</taxon>
        <taxon>Micromonosporales</taxon>
        <taxon>Micromonosporaceae</taxon>
    </lineage>
</organism>
<dbReference type="SUPFAM" id="SSF46785">
    <property type="entry name" value="Winged helix' DNA-binding domain"/>
    <property type="match status" value="1"/>
</dbReference>
<keyword evidence="2" id="KW-0238">DNA-binding</keyword>
<dbReference type="Gene3D" id="3.30.70.920">
    <property type="match status" value="1"/>
</dbReference>
<reference evidence="5 6" key="2">
    <citation type="submission" date="2020-03" db="EMBL/GenBank/DDBJ databases">
        <authorList>
            <person name="Ichikawa N."/>
            <person name="Kimura A."/>
            <person name="Kitahashi Y."/>
            <person name="Uohara A."/>
        </authorList>
    </citation>
    <scope>NUCLEOTIDE SEQUENCE [LARGE SCALE GENOMIC DNA]</scope>
    <source>
        <strain evidence="5 6">NBRC 108638</strain>
    </source>
</reference>
<evidence type="ECO:0000313" key="6">
    <source>
        <dbReference type="Proteomes" id="UP000482960"/>
    </source>
</evidence>
<dbReference type="InterPro" id="IPR011991">
    <property type="entry name" value="ArsR-like_HTH"/>
</dbReference>
<dbReference type="GO" id="GO:0005829">
    <property type="term" value="C:cytosol"/>
    <property type="evidence" value="ECO:0007669"/>
    <property type="project" value="TreeGrafter"/>
</dbReference>
<dbReference type="Pfam" id="PF13412">
    <property type="entry name" value="HTH_24"/>
    <property type="match status" value="1"/>
</dbReference>
<evidence type="ECO:0000259" key="4">
    <source>
        <dbReference type="PROSITE" id="PS50956"/>
    </source>
</evidence>
<proteinExistence type="predicted"/>
<sequence length="156" mass="17636">MRMDRIDRKILALLEADGRLTVTELAQRVGLTPAPCHRRLRELERSGVIRGYRAVVDPAALGLGFEVLVSVTMDREDAGTITEFERSLATVPEVRHAERLFGDPDYLVRVATADIAAYQRLRDEKLATLPGVQRLTSTIVMKRVVNERPFPMDRPR</sequence>
<dbReference type="EMBL" id="BLPG01000001">
    <property type="protein sequence ID" value="GFJ95187.1"/>
    <property type="molecule type" value="Genomic_DNA"/>
</dbReference>
<evidence type="ECO:0000256" key="2">
    <source>
        <dbReference type="ARBA" id="ARBA00023125"/>
    </source>
</evidence>
<dbReference type="InterPro" id="IPR019888">
    <property type="entry name" value="Tscrpt_reg_AsnC-like"/>
</dbReference>
<evidence type="ECO:0000313" key="5">
    <source>
        <dbReference type="EMBL" id="GFJ95187.1"/>
    </source>
</evidence>
<gene>
    <name evidence="5" type="ORF">Prum_088290</name>
</gene>
<evidence type="ECO:0000256" key="1">
    <source>
        <dbReference type="ARBA" id="ARBA00023015"/>
    </source>
</evidence>
<dbReference type="PANTHER" id="PTHR30154:SF34">
    <property type="entry name" value="TRANSCRIPTIONAL REGULATOR AZLB"/>
    <property type="match status" value="1"/>
</dbReference>
<dbReference type="PROSITE" id="PS50956">
    <property type="entry name" value="HTH_ASNC_2"/>
    <property type="match status" value="1"/>
</dbReference>
<keyword evidence="6" id="KW-1185">Reference proteome</keyword>
<dbReference type="Proteomes" id="UP000482960">
    <property type="component" value="Unassembled WGS sequence"/>
</dbReference>
<dbReference type="PRINTS" id="PR00033">
    <property type="entry name" value="HTHASNC"/>
</dbReference>
<dbReference type="GO" id="GO:0043565">
    <property type="term" value="F:sequence-specific DNA binding"/>
    <property type="evidence" value="ECO:0007669"/>
    <property type="project" value="InterPro"/>
</dbReference>
<feature type="domain" description="HTH asnC-type" evidence="4">
    <location>
        <begin position="3"/>
        <end position="64"/>
    </location>
</feature>
<evidence type="ECO:0000256" key="3">
    <source>
        <dbReference type="ARBA" id="ARBA00023163"/>
    </source>
</evidence>
<dbReference type="PROSITE" id="PS00519">
    <property type="entry name" value="HTH_ASNC_1"/>
    <property type="match status" value="1"/>
</dbReference>
<keyword evidence="3" id="KW-0804">Transcription</keyword>
<dbReference type="CDD" id="cd00090">
    <property type="entry name" value="HTH_ARSR"/>
    <property type="match status" value="1"/>
</dbReference>
<dbReference type="InterPro" id="IPR019885">
    <property type="entry name" value="Tscrpt_reg_HTH_AsnC-type_CS"/>
</dbReference>
<protein>
    <submittedName>
        <fullName evidence="5">AsnC family transcriptional regulator</fullName>
    </submittedName>
</protein>
<dbReference type="Pfam" id="PF01037">
    <property type="entry name" value="AsnC_trans_reg"/>
    <property type="match status" value="1"/>
</dbReference>
<dbReference type="GO" id="GO:0043200">
    <property type="term" value="P:response to amino acid"/>
    <property type="evidence" value="ECO:0007669"/>
    <property type="project" value="TreeGrafter"/>
</dbReference>
<dbReference type="InterPro" id="IPR036388">
    <property type="entry name" value="WH-like_DNA-bd_sf"/>
</dbReference>
<dbReference type="InterPro" id="IPR000485">
    <property type="entry name" value="AsnC-type_HTH_dom"/>
</dbReference>
<dbReference type="InterPro" id="IPR036390">
    <property type="entry name" value="WH_DNA-bd_sf"/>
</dbReference>
<dbReference type="AlphaFoldDB" id="A0A6V8LM62"/>